<name>A0A8J2TUV0_9FLAO</name>
<evidence type="ECO:0000256" key="1">
    <source>
        <dbReference type="ARBA" id="ARBA00022630"/>
    </source>
</evidence>
<dbReference type="InterPro" id="IPR036188">
    <property type="entry name" value="FAD/NAD-bd_sf"/>
</dbReference>
<evidence type="ECO:0000313" key="6">
    <source>
        <dbReference type="EMBL" id="GFZ90558.1"/>
    </source>
</evidence>
<dbReference type="Gene3D" id="3.50.50.60">
    <property type="entry name" value="FAD/NAD(P)-binding domain"/>
    <property type="match status" value="1"/>
</dbReference>
<dbReference type="GO" id="GO:0004497">
    <property type="term" value="F:monooxygenase activity"/>
    <property type="evidence" value="ECO:0007669"/>
    <property type="project" value="UniProtKB-KW"/>
</dbReference>
<dbReference type="EMBL" id="BMIC01000005">
    <property type="protein sequence ID" value="GFZ90558.1"/>
    <property type="molecule type" value="Genomic_DNA"/>
</dbReference>
<dbReference type="SUPFAM" id="SSF51905">
    <property type="entry name" value="FAD/NAD(P)-binding domain"/>
    <property type="match status" value="1"/>
</dbReference>
<accession>A0A8J2TUV0</accession>
<dbReference type="PANTHER" id="PTHR46972:SF1">
    <property type="entry name" value="FAD DEPENDENT OXIDOREDUCTASE DOMAIN-CONTAINING PROTEIN"/>
    <property type="match status" value="1"/>
</dbReference>
<evidence type="ECO:0000256" key="3">
    <source>
        <dbReference type="ARBA" id="ARBA00023002"/>
    </source>
</evidence>
<keyword evidence="2" id="KW-0274">FAD</keyword>
<protein>
    <submittedName>
        <fullName evidence="6">Monooxygenase</fullName>
    </submittedName>
</protein>
<dbReference type="Proteomes" id="UP000598120">
    <property type="component" value="Unassembled WGS sequence"/>
</dbReference>
<comment type="caution">
    <text evidence="6">The sequence shown here is derived from an EMBL/GenBank/DDBJ whole genome shotgun (WGS) entry which is preliminary data.</text>
</comment>
<reference evidence="6 7" key="1">
    <citation type="journal article" date="2014" name="Int. J. Syst. Evol. Microbiol.">
        <title>Complete genome sequence of Corynebacterium casei LMG S-19264T (=DSM 44701T), isolated from a smear-ripened cheese.</title>
        <authorList>
            <consortium name="US DOE Joint Genome Institute (JGI-PGF)"/>
            <person name="Walter F."/>
            <person name="Albersmeier A."/>
            <person name="Kalinowski J."/>
            <person name="Ruckert C."/>
        </authorList>
    </citation>
    <scope>NUCLEOTIDE SEQUENCE [LARGE SCALE GENOMIC DNA]</scope>
    <source>
        <strain evidence="6 7">CGMCC 1.15295</strain>
    </source>
</reference>
<proteinExistence type="predicted"/>
<feature type="domain" description="FAD-binding" evidence="5">
    <location>
        <begin position="86"/>
        <end position="416"/>
    </location>
</feature>
<keyword evidence="4 6" id="KW-0503">Monooxygenase</keyword>
<dbReference type="GO" id="GO:0071949">
    <property type="term" value="F:FAD binding"/>
    <property type="evidence" value="ECO:0007669"/>
    <property type="project" value="InterPro"/>
</dbReference>
<dbReference type="InterPro" id="IPR002938">
    <property type="entry name" value="FAD-bd"/>
</dbReference>
<keyword evidence="1" id="KW-0285">Flavoprotein</keyword>
<dbReference type="Pfam" id="PF01494">
    <property type="entry name" value="FAD_binding_3"/>
    <property type="match status" value="1"/>
</dbReference>
<gene>
    <name evidence="6" type="ORF">GCM10011531_22780</name>
</gene>
<keyword evidence="3" id="KW-0560">Oxidoreductase</keyword>
<dbReference type="PANTHER" id="PTHR46972">
    <property type="entry name" value="MONOOXYGENASE ASQM-RELATED"/>
    <property type="match status" value="1"/>
</dbReference>
<dbReference type="AlphaFoldDB" id="A0A8J2TUV0"/>
<organism evidence="6 7">
    <name type="scientific">Aquaticitalea lipolytica</name>
    <dbReference type="NCBI Taxonomy" id="1247562"/>
    <lineage>
        <taxon>Bacteria</taxon>
        <taxon>Pseudomonadati</taxon>
        <taxon>Bacteroidota</taxon>
        <taxon>Flavobacteriia</taxon>
        <taxon>Flavobacteriales</taxon>
        <taxon>Flavobacteriaceae</taxon>
        <taxon>Aquaticitalea</taxon>
    </lineage>
</organism>
<evidence type="ECO:0000313" key="7">
    <source>
        <dbReference type="Proteomes" id="UP000598120"/>
    </source>
</evidence>
<evidence type="ECO:0000256" key="2">
    <source>
        <dbReference type="ARBA" id="ARBA00022827"/>
    </source>
</evidence>
<dbReference type="PRINTS" id="PR00420">
    <property type="entry name" value="RNGMNOXGNASE"/>
</dbReference>
<evidence type="ECO:0000259" key="5">
    <source>
        <dbReference type="Pfam" id="PF01494"/>
    </source>
</evidence>
<dbReference type="RefSeq" id="WP_188606514.1">
    <property type="nucleotide sequence ID" value="NZ_BMIC01000005.1"/>
</dbReference>
<sequence length="483" mass="53211">MTKTENNEASWTVCPECQGNGKKSRGLHKKAKLNYQKAINLFEKAKEQKTAPVRPKGHQYSCLKCSGSGLVLSANHPISDKEDYPHVAIIGGGIGGIALAVACLHRRIPFTLYERDSNFDARSQGYGLTLQQASKAIKGFGILSLNEGVVSTRHVVHTTEGKVIGEWGMRKWTQSNSKTNSKRTNVHIARQSLRLALLEQLGGHDKIQWNHQLVDLKKGENVNLSFDVDGKIKYAKADIVVGADGIRSTVRKLLVGENVTPLRYLDCIVILGICHLKALKGIDSSLLDSATVFQTANGNERIYMMPYTSDSIMWQLSFPMPEKEAVALSAKGTHALKEEACLRTQWHNPIPQILAATNETEISGYPVYDRELLDSDLLDKGGQVTLIGDAAHPMSPFKGQGANQALLDALSLARGISRGCRPLSQWRKNGVRKNVLTEFESEMLERSASKVKDSAKAAEFLHSKIALHESNEPRGSLLKRQKT</sequence>
<evidence type="ECO:0000256" key="4">
    <source>
        <dbReference type="ARBA" id="ARBA00023033"/>
    </source>
</evidence>
<keyword evidence="7" id="KW-1185">Reference proteome</keyword>